<feature type="compositionally biased region" description="Basic and acidic residues" evidence="6">
    <location>
        <begin position="238"/>
        <end position="247"/>
    </location>
</feature>
<dbReference type="InParanoid" id="Q6FIQ5"/>
<evidence type="ECO:0000259" key="7">
    <source>
        <dbReference type="PROSITE" id="PS50102"/>
    </source>
</evidence>
<evidence type="ECO:0000256" key="4">
    <source>
        <dbReference type="ARBA" id="ARBA00023274"/>
    </source>
</evidence>
<evidence type="ECO:0000256" key="3">
    <source>
        <dbReference type="ARBA" id="ARBA00023242"/>
    </source>
</evidence>
<feature type="compositionally biased region" description="Low complexity" evidence="6">
    <location>
        <begin position="248"/>
        <end position="267"/>
    </location>
</feature>
<dbReference type="InterPro" id="IPR035979">
    <property type="entry name" value="RBD_domain_sf"/>
</dbReference>
<sequence length="299" mass="34623">MKIKAASAMSLGSQRTTSRKQDMSLFKARPSLPFKRQNQRVARDARIEPLSQVSPEILTANYLMQFPRETATLRHLERMDAVAKRVRDNQREVEQQLLQWDPLSDNHMRDTDPYKTVFVGRLPYDTDEVQLQKVFAKYGEIVRVRVVRDKQNKSRGYAFVLFKETDSARVCTRDIGVHRGIQINGRRCIVDIERGRTIKFFKPRRLGGGLGGRGYQSLHSEHTQPHVNPPAQHVPQRYGERRPEYQPRGRYQGARQGARQGAYQPQQTLPASNPQAPAEPEPRTSYRSRTARQREEIDY</sequence>
<dbReference type="SMART" id="SM00360">
    <property type="entry name" value="RRM"/>
    <property type="match status" value="1"/>
</dbReference>
<proteinExistence type="predicted"/>
<evidence type="ECO:0000256" key="5">
    <source>
        <dbReference type="PROSITE-ProRule" id="PRU00176"/>
    </source>
</evidence>
<dbReference type="GO" id="GO:0000243">
    <property type="term" value="C:commitment complex"/>
    <property type="evidence" value="ECO:0007669"/>
    <property type="project" value="EnsemblFungi"/>
</dbReference>
<feature type="domain" description="RRM" evidence="7">
    <location>
        <begin position="115"/>
        <end position="205"/>
    </location>
</feature>
<dbReference type="STRING" id="284593.Q6FIQ5"/>
<evidence type="ECO:0000313" key="8">
    <source>
        <dbReference type="CGD" id="CAL0136899"/>
    </source>
</evidence>
<comment type="subcellular location">
    <subcellularLocation>
        <location evidence="1">Nucleus</location>
    </subcellularLocation>
</comment>
<dbReference type="Gene3D" id="3.30.70.330">
    <property type="match status" value="1"/>
</dbReference>
<dbReference type="HOGENOM" id="CLU_045151_4_1_1"/>
<keyword evidence="10" id="KW-1185">Reference proteome</keyword>
<dbReference type="Pfam" id="PF12220">
    <property type="entry name" value="U1snRNP70_N"/>
    <property type="match status" value="1"/>
</dbReference>
<dbReference type="FunCoup" id="Q6FIQ5">
    <property type="interactions" value="483"/>
</dbReference>
<dbReference type="InterPro" id="IPR022023">
    <property type="entry name" value="U1snRNP70_N"/>
</dbReference>
<dbReference type="PANTHER" id="PTHR13952">
    <property type="entry name" value="U1 SMALL NUCLEAR RIBONUCLEOPROTEIN 70 KD"/>
    <property type="match status" value="1"/>
</dbReference>
<keyword evidence="4" id="KW-0687">Ribonucleoprotein</keyword>
<dbReference type="Pfam" id="PF00076">
    <property type="entry name" value="RRM_1"/>
    <property type="match status" value="1"/>
</dbReference>
<dbReference type="InterPro" id="IPR000504">
    <property type="entry name" value="RRM_dom"/>
</dbReference>
<dbReference type="Proteomes" id="UP000002428">
    <property type="component" value="Chromosome M"/>
</dbReference>
<dbReference type="InterPro" id="IPR012677">
    <property type="entry name" value="Nucleotide-bd_a/b_plait_sf"/>
</dbReference>
<dbReference type="CGD" id="CAL0136899">
    <property type="gene designation" value="CAGL0M12573g"/>
</dbReference>
<evidence type="ECO:0000313" key="9">
    <source>
        <dbReference type="EMBL" id="CAG62869.1"/>
    </source>
</evidence>
<evidence type="ECO:0000256" key="6">
    <source>
        <dbReference type="SAM" id="MobiDB-lite"/>
    </source>
</evidence>
<dbReference type="GO" id="GO:0005685">
    <property type="term" value="C:U1 snRNP"/>
    <property type="evidence" value="ECO:0007669"/>
    <property type="project" value="EnsemblFungi"/>
</dbReference>
<dbReference type="PROSITE" id="PS50102">
    <property type="entry name" value="RRM"/>
    <property type="match status" value="1"/>
</dbReference>
<reference evidence="9 10" key="1">
    <citation type="journal article" date="2004" name="Nature">
        <title>Genome evolution in yeasts.</title>
        <authorList>
            <consortium name="Genolevures"/>
            <person name="Dujon B."/>
            <person name="Sherman D."/>
            <person name="Fischer G."/>
            <person name="Durrens P."/>
            <person name="Casaregola S."/>
            <person name="Lafontaine I."/>
            <person name="de Montigny J."/>
            <person name="Marck C."/>
            <person name="Neuveglise C."/>
            <person name="Talla E."/>
            <person name="Goffard N."/>
            <person name="Frangeul L."/>
            <person name="Aigle M."/>
            <person name="Anthouard V."/>
            <person name="Babour A."/>
            <person name="Barbe V."/>
            <person name="Barnay S."/>
            <person name="Blanchin S."/>
            <person name="Beckerich J.M."/>
            <person name="Beyne E."/>
            <person name="Bleykasten C."/>
            <person name="Boisrame A."/>
            <person name="Boyer J."/>
            <person name="Cattolico L."/>
            <person name="Confanioleri F."/>
            <person name="de Daruvar A."/>
            <person name="Despons L."/>
            <person name="Fabre E."/>
            <person name="Fairhead C."/>
            <person name="Ferry-Dumazet H."/>
            <person name="Groppi A."/>
            <person name="Hantraye F."/>
            <person name="Hennequin C."/>
            <person name="Jauniaux N."/>
            <person name="Joyet P."/>
            <person name="Kachouri R."/>
            <person name="Kerrest A."/>
            <person name="Koszul R."/>
            <person name="Lemaire M."/>
            <person name="Lesur I."/>
            <person name="Ma L."/>
            <person name="Muller H."/>
            <person name="Nicaud J.M."/>
            <person name="Nikolski M."/>
            <person name="Oztas S."/>
            <person name="Ozier-Kalogeropoulos O."/>
            <person name="Pellenz S."/>
            <person name="Potier S."/>
            <person name="Richard G.F."/>
            <person name="Straub M.L."/>
            <person name="Suleau A."/>
            <person name="Swennene D."/>
            <person name="Tekaia F."/>
            <person name="Wesolowski-Louvel M."/>
            <person name="Westhof E."/>
            <person name="Wirth B."/>
            <person name="Zeniou-Meyer M."/>
            <person name="Zivanovic I."/>
            <person name="Bolotin-Fukuhara M."/>
            <person name="Thierry A."/>
            <person name="Bouchier C."/>
            <person name="Caudron B."/>
            <person name="Scarpelli C."/>
            <person name="Gaillardin C."/>
            <person name="Weissenbach J."/>
            <person name="Wincker P."/>
            <person name="Souciet J.L."/>
        </authorList>
    </citation>
    <scope>NUCLEOTIDE SEQUENCE [LARGE SCALE GENOMIC DNA]</scope>
    <source>
        <strain evidence="10">ATCC 2001 / BCRC 20586 / JCM 3761 / NBRC 0622 / NRRL Y-65 / CBS 138</strain>
    </source>
</reference>
<dbReference type="VEuPathDB" id="FungiDB:CAGL0M12573g"/>
<dbReference type="SUPFAM" id="SSF54928">
    <property type="entry name" value="RNA-binding domain, RBD"/>
    <property type="match status" value="1"/>
</dbReference>
<feature type="region of interest" description="Disordered" evidence="6">
    <location>
        <begin position="211"/>
        <end position="299"/>
    </location>
</feature>
<dbReference type="CDD" id="cd21615">
    <property type="entry name" value="RRM_SNP1_like"/>
    <property type="match status" value="1"/>
</dbReference>
<dbReference type="GO" id="GO:0071011">
    <property type="term" value="C:precatalytic spliceosome"/>
    <property type="evidence" value="ECO:0007669"/>
    <property type="project" value="TreeGrafter"/>
</dbReference>
<dbReference type="KEGG" id="cgr:2891440"/>
<accession>Q6FIQ5</accession>
<dbReference type="PANTHER" id="PTHR13952:SF5">
    <property type="entry name" value="U1 SMALL NUCLEAR RIBONUCLEOPROTEIN 70 KDA"/>
    <property type="match status" value="1"/>
</dbReference>
<dbReference type="GO" id="GO:0000398">
    <property type="term" value="P:mRNA splicing, via spliceosome"/>
    <property type="evidence" value="ECO:0007669"/>
    <property type="project" value="EnsemblFungi"/>
</dbReference>
<name>Q6FIQ5_CANGA</name>
<evidence type="ECO:0000256" key="1">
    <source>
        <dbReference type="ARBA" id="ARBA00004123"/>
    </source>
</evidence>
<evidence type="ECO:0000313" key="10">
    <source>
        <dbReference type="Proteomes" id="UP000002428"/>
    </source>
</evidence>
<dbReference type="EMBL" id="CR380959">
    <property type="protein sequence ID" value="CAG62869.1"/>
    <property type="molecule type" value="Genomic_DNA"/>
</dbReference>
<keyword evidence="2 5" id="KW-0694">RNA-binding</keyword>
<dbReference type="AlphaFoldDB" id="Q6FIQ5"/>
<dbReference type="GO" id="GO:0003729">
    <property type="term" value="F:mRNA binding"/>
    <property type="evidence" value="ECO:0007669"/>
    <property type="project" value="EnsemblFungi"/>
</dbReference>
<dbReference type="GO" id="GO:0071004">
    <property type="term" value="C:U2-type prespliceosome"/>
    <property type="evidence" value="ECO:0007669"/>
    <property type="project" value="EnsemblFungi"/>
</dbReference>
<keyword evidence="3" id="KW-0539">Nucleus</keyword>
<feature type="region of interest" description="Disordered" evidence="6">
    <location>
        <begin position="1"/>
        <end position="27"/>
    </location>
</feature>
<dbReference type="InterPro" id="IPR051183">
    <property type="entry name" value="U1_U11-U12_snRNP_70-35kDa"/>
</dbReference>
<dbReference type="GO" id="GO:0030619">
    <property type="term" value="F:U1 snRNA binding"/>
    <property type="evidence" value="ECO:0007669"/>
    <property type="project" value="EnsemblFungi"/>
</dbReference>
<gene>
    <name evidence="8 9" type="ordered locus">CAGL0M12573g</name>
</gene>
<evidence type="ECO:0000256" key="2">
    <source>
        <dbReference type="ARBA" id="ARBA00022884"/>
    </source>
</evidence>
<protein>
    <recommendedName>
        <fullName evidence="7">RRM domain-containing protein</fullName>
    </recommendedName>
</protein>
<dbReference type="eggNOG" id="KOG0113">
    <property type="taxonomic scope" value="Eukaryota"/>
</dbReference>
<organism evidence="9 10">
    <name type="scientific">Candida glabrata (strain ATCC 2001 / BCRC 20586 / JCM 3761 / NBRC 0622 / NRRL Y-65 / CBS 138)</name>
    <name type="common">Yeast</name>
    <name type="synonym">Nakaseomyces glabratus</name>
    <dbReference type="NCBI Taxonomy" id="284593"/>
    <lineage>
        <taxon>Eukaryota</taxon>
        <taxon>Fungi</taxon>
        <taxon>Dikarya</taxon>
        <taxon>Ascomycota</taxon>
        <taxon>Saccharomycotina</taxon>
        <taxon>Saccharomycetes</taxon>
        <taxon>Saccharomycetales</taxon>
        <taxon>Saccharomycetaceae</taxon>
        <taxon>Nakaseomyces</taxon>
    </lineage>
</organism>